<comment type="subcellular location">
    <subcellularLocation>
        <location evidence="1">Plastid</location>
        <location evidence="1">Chloroplast</location>
    </subcellularLocation>
</comment>
<evidence type="ECO:0000313" key="12">
    <source>
        <dbReference type="EMBL" id="KAI5382904.1"/>
    </source>
</evidence>
<keyword evidence="8" id="KW-0508">mRNA splicing</keyword>
<dbReference type="SMART" id="SM01103">
    <property type="entry name" value="CRS1_YhbY"/>
    <property type="match status" value="3"/>
</dbReference>
<dbReference type="Gene3D" id="3.30.110.60">
    <property type="entry name" value="YhbY-like"/>
    <property type="match status" value="3"/>
</dbReference>
<dbReference type="SUPFAM" id="SSF75471">
    <property type="entry name" value="YhbY-like"/>
    <property type="match status" value="3"/>
</dbReference>
<dbReference type="InterPro" id="IPR045278">
    <property type="entry name" value="CRS1/CFM2/CFM3"/>
</dbReference>
<accession>A0A9D4VFI0</accession>
<feature type="domain" description="CRM" evidence="11">
    <location>
        <begin position="40"/>
        <end position="136"/>
    </location>
</feature>
<organism evidence="12 13">
    <name type="scientific">Pisum sativum</name>
    <name type="common">Garden pea</name>
    <name type="synonym">Lathyrus oleraceus</name>
    <dbReference type="NCBI Taxonomy" id="3888"/>
    <lineage>
        <taxon>Eukaryota</taxon>
        <taxon>Viridiplantae</taxon>
        <taxon>Streptophyta</taxon>
        <taxon>Embryophyta</taxon>
        <taxon>Tracheophyta</taxon>
        <taxon>Spermatophyta</taxon>
        <taxon>Magnoliopsida</taxon>
        <taxon>eudicotyledons</taxon>
        <taxon>Gunneridae</taxon>
        <taxon>Pentapetalae</taxon>
        <taxon>rosids</taxon>
        <taxon>fabids</taxon>
        <taxon>Fabales</taxon>
        <taxon>Fabaceae</taxon>
        <taxon>Papilionoideae</taxon>
        <taxon>50 kb inversion clade</taxon>
        <taxon>NPAAA clade</taxon>
        <taxon>Hologalegina</taxon>
        <taxon>IRL clade</taxon>
        <taxon>Fabeae</taxon>
        <taxon>Lathyrus</taxon>
    </lineage>
</organism>
<keyword evidence="9" id="KW-0687">Ribonucleoprotein</keyword>
<dbReference type="PROSITE" id="PS51295">
    <property type="entry name" value="CRM"/>
    <property type="match status" value="3"/>
</dbReference>
<keyword evidence="13" id="KW-1185">Reference proteome</keyword>
<dbReference type="Gramene" id="Psat07G0035200-T1">
    <property type="protein sequence ID" value="KAI5382904.1"/>
    <property type="gene ID" value="KIW84_070352"/>
</dbReference>
<name>A0A9D4VFI0_PEA</name>
<dbReference type="GO" id="GO:0009507">
    <property type="term" value="C:chloroplast"/>
    <property type="evidence" value="ECO:0007669"/>
    <property type="project" value="UniProtKB-SubCell"/>
</dbReference>
<dbReference type="EMBL" id="JAMSHJ010000007">
    <property type="protein sequence ID" value="KAI5382904.1"/>
    <property type="molecule type" value="Genomic_DNA"/>
</dbReference>
<dbReference type="InterPro" id="IPR001890">
    <property type="entry name" value="RNA-binding_CRM"/>
</dbReference>
<comment type="caution">
    <text evidence="12">The sequence shown here is derived from an EMBL/GenBank/DDBJ whole genome shotgun (WGS) entry which is preliminary data.</text>
</comment>
<dbReference type="FunFam" id="3.30.110.60:FF:000002">
    <property type="entry name" value="CRS2-associated factor 1, chloroplastic"/>
    <property type="match status" value="2"/>
</dbReference>
<evidence type="ECO:0000256" key="7">
    <source>
        <dbReference type="ARBA" id="ARBA00022946"/>
    </source>
</evidence>
<evidence type="ECO:0000256" key="10">
    <source>
        <dbReference type="PROSITE-ProRule" id="PRU00626"/>
    </source>
</evidence>
<keyword evidence="3" id="KW-0934">Plastid</keyword>
<dbReference type="GO" id="GO:1990904">
    <property type="term" value="C:ribonucleoprotein complex"/>
    <property type="evidence" value="ECO:0007669"/>
    <property type="project" value="UniProtKB-KW"/>
</dbReference>
<evidence type="ECO:0000256" key="2">
    <source>
        <dbReference type="ARBA" id="ARBA00022528"/>
    </source>
</evidence>
<keyword evidence="5" id="KW-0677">Repeat</keyword>
<dbReference type="Pfam" id="PF01985">
    <property type="entry name" value="CRS1_YhbY"/>
    <property type="match status" value="3"/>
</dbReference>
<evidence type="ECO:0000256" key="1">
    <source>
        <dbReference type="ARBA" id="ARBA00004229"/>
    </source>
</evidence>
<dbReference type="AlphaFoldDB" id="A0A9D4VFI0"/>
<dbReference type="PANTHER" id="PTHR31846:SF17">
    <property type="entry name" value="(CRM) DOMAIN PROTEIN, PUTATIVE-RELATED"/>
    <property type="match status" value="1"/>
</dbReference>
<evidence type="ECO:0000259" key="11">
    <source>
        <dbReference type="PROSITE" id="PS51295"/>
    </source>
</evidence>
<evidence type="ECO:0000256" key="6">
    <source>
        <dbReference type="ARBA" id="ARBA00022884"/>
    </source>
</evidence>
<dbReference type="GO" id="GO:0003729">
    <property type="term" value="F:mRNA binding"/>
    <property type="evidence" value="ECO:0007669"/>
    <property type="project" value="InterPro"/>
</dbReference>
<evidence type="ECO:0000256" key="5">
    <source>
        <dbReference type="ARBA" id="ARBA00022737"/>
    </source>
</evidence>
<feature type="domain" description="CRM" evidence="11">
    <location>
        <begin position="209"/>
        <end position="306"/>
    </location>
</feature>
<dbReference type="Proteomes" id="UP001058974">
    <property type="component" value="Chromosome 7"/>
</dbReference>
<evidence type="ECO:0000256" key="9">
    <source>
        <dbReference type="ARBA" id="ARBA00023274"/>
    </source>
</evidence>
<dbReference type="InterPro" id="IPR035920">
    <property type="entry name" value="YhbY-like_sf"/>
</dbReference>
<proteinExistence type="predicted"/>
<evidence type="ECO:0000256" key="4">
    <source>
        <dbReference type="ARBA" id="ARBA00022664"/>
    </source>
</evidence>
<protein>
    <recommendedName>
        <fullName evidence="11">CRM domain-containing protein</fullName>
    </recommendedName>
</protein>
<sequence>MHRQWLRSDDAVFPSENQVDQHQQEKVFKKKKKKNEAMTPCLSEEELTRLRTIGMHLKEKISIPKSGLTRPVLHKIHHRWNNNELVKLKFHEFLSQNMNLAHNIVLRRTGGLVIWRSGSVMWVYRGDNYQGPTTNAKHNSKSESVVCKQQQHDNMTPKEMEFDRMLDGFGPRFADWWGMGILPVDADLLSPIVPGYRTPLRLLPTKMHPRLTNDEHAKMLKLAKALPCHFALGRNRNLQGLACAILKLWEKSLVAKIAVKLGVQNTNNELMALELKKLTGGTLLLRNKYYIVIYRGKDFVPANVAAILSERQQLTKQVQDVQKKVRCRAVDVTGEDETNAQTELLSEFNEAQVFRGREISTVECEKMMKEAPEVSNVRIMKKMEGKLVVIHEEADAKKSRAEKLLTKIDASPDNRRETITDEERVMFRMIGLKMKVYLQLGTRGVFDGVIENMHLHWRHREVVKLITREKTVAIVEEIAGLLEYKSGGILVAIDRVPKGFSLIYYRGKSYRWPIALRLCVQHPCNNMWKE</sequence>
<evidence type="ECO:0000313" key="13">
    <source>
        <dbReference type="Proteomes" id="UP001058974"/>
    </source>
</evidence>
<reference evidence="12 13" key="1">
    <citation type="journal article" date="2022" name="Nat. Genet.">
        <title>Improved pea reference genome and pan-genome highlight genomic features and evolutionary characteristics.</title>
        <authorList>
            <person name="Yang T."/>
            <person name="Liu R."/>
            <person name="Luo Y."/>
            <person name="Hu S."/>
            <person name="Wang D."/>
            <person name="Wang C."/>
            <person name="Pandey M.K."/>
            <person name="Ge S."/>
            <person name="Xu Q."/>
            <person name="Li N."/>
            <person name="Li G."/>
            <person name="Huang Y."/>
            <person name="Saxena R.K."/>
            <person name="Ji Y."/>
            <person name="Li M."/>
            <person name="Yan X."/>
            <person name="He Y."/>
            <person name="Liu Y."/>
            <person name="Wang X."/>
            <person name="Xiang C."/>
            <person name="Varshney R.K."/>
            <person name="Ding H."/>
            <person name="Gao S."/>
            <person name="Zong X."/>
        </authorList>
    </citation>
    <scope>NUCLEOTIDE SEQUENCE [LARGE SCALE GENOMIC DNA]</scope>
    <source>
        <strain evidence="12 13">cv. Zhongwan 6</strain>
    </source>
</reference>
<keyword evidence="2" id="KW-0150">Chloroplast</keyword>
<dbReference type="GO" id="GO:0000373">
    <property type="term" value="P:Group II intron splicing"/>
    <property type="evidence" value="ECO:0007669"/>
    <property type="project" value="UniProtKB-ARBA"/>
</dbReference>
<keyword evidence="7" id="KW-0809">Transit peptide</keyword>
<gene>
    <name evidence="12" type="ORF">KIW84_070352</name>
</gene>
<dbReference type="GO" id="GO:0006397">
    <property type="term" value="P:mRNA processing"/>
    <property type="evidence" value="ECO:0007669"/>
    <property type="project" value="UniProtKB-KW"/>
</dbReference>
<evidence type="ECO:0000256" key="3">
    <source>
        <dbReference type="ARBA" id="ARBA00022640"/>
    </source>
</evidence>
<dbReference type="PANTHER" id="PTHR31846">
    <property type="entry name" value="CRS1 / YHBY (CRM) DOMAIN-CONTAINING PROTEIN"/>
    <property type="match status" value="1"/>
</dbReference>
<keyword evidence="4" id="KW-0507">mRNA processing</keyword>
<keyword evidence="6 10" id="KW-0694">RNA-binding</keyword>
<feature type="domain" description="CRM" evidence="11">
    <location>
        <begin position="417"/>
        <end position="517"/>
    </location>
</feature>
<evidence type="ECO:0000256" key="8">
    <source>
        <dbReference type="ARBA" id="ARBA00023187"/>
    </source>
</evidence>